<name>A0A1H3NJ20_9GAMM</name>
<proteinExistence type="predicted"/>
<sequence length="262" mass="30353">MFVFEIIVPGTWLDYEDSDWTWKIQNQLYSLQSQFFEANLALNLFISAQTSRSHSFSKDTWDANSKRRREISEMLEQEYIKQGKNYWESHDEISLQTDIIFKREKWQQGTIPREFEHNLSFLYARAFLYALDAFDKFLGVLSREENVPEVISELHKKISDIFPDLRGVRNTAQHLEDRSRGLGRNNKPLDLKPIENNFINAPNGGALVLNSLNGSKYGSTMVDGHYGEVDVSPESMSHLQEILNNILGAFNWHGPKQHKPSV</sequence>
<dbReference type="Proteomes" id="UP000199035">
    <property type="component" value="Unassembled WGS sequence"/>
</dbReference>
<dbReference type="AlphaFoldDB" id="A0A1H3NJ20"/>
<dbReference type="RefSeq" id="WP_092692926.1">
    <property type="nucleotide sequence ID" value="NZ_FNPK01000047.1"/>
</dbReference>
<accession>A0A1H3NJ20</accession>
<evidence type="ECO:0000313" key="1">
    <source>
        <dbReference type="EMBL" id="SDY88435.1"/>
    </source>
</evidence>
<evidence type="ECO:0000313" key="2">
    <source>
        <dbReference type="Proteomes" id="UP000199035"/>
    </source>
</evidence>
<gene>
    <name evidence="1" type="ORF">SAMN05421643_1477</name>
</gene>
<reference evidence="2" key="1">
    <citation type="submission" date="2016-10" db="EMBL/GenBank/DDBJ databases">
        <authorList>
            <person name="Varghese N."/>
            <person name="Submissions S."/>
        </authorList>
    </citation>
    <scope>NUCLEOTIDE SEQUENCE [LARGE SCALE GENOMIC DNA]</scope>
    <source>
        <strain evidence="2">ANC 5109</strain>
    </source>
</reference>
<organism evidence="1 2">
    <name type="scientific">Acinetobacter kyonggiensis</name>
    <dbReference type="NCBI Taxonomy" id="595670"/>
    <lineage>
        <taxon>Bacteria</taxon>
        <taxon>Pseudomonadati</taxon>
        <taxon>Pseudomonadota</taxon>
        <taxon>Gammaproteobacteria</taxon>
        <taxon>Moraxellales</taxon>
        <taxon>Moraxellaceae</taxon>
        <taxon>Acinetobacter</taxon>
    </lineage>
</organism>
<protein>
    <submittedName>
        <fullName evidence="1">Uncharacterized protein</fullName>
    </submittedName>
</protein>
<dbReference type="EMBL" id="FNPK01000047">
    <property type="protein sequence ID" value="SDY88435.1"/>
    <property type="molecule type" value="Genomic_DNA"/>
</dbReference>
<keyword evidence="2" id="KW-1185">Reference proteome</keyword>